<gene>
    <name evidence="2" type="ORF">DSM5745_00324</name>
</gene>
<dbReference type="Pfam" id="PF05368">
    <property type="entry name" value="NmrA"/>
    <property type="match status" value="1"/>
</dbReference>
<dbReference type="Gene3D" id="3.40.50.720">
    <property type="entry name" value="NAD(P)-binding Rossmann-like Domain"/>
    <property type="match status" value="1"/>
</dbReference>
<dbReference type="PANTHER" id="PTHR43162">
    <property type="match status" value="1"/>
</dbReference>
<dbReference type="AlphaFoldDB" id="A0A3D8T373"/>
<dbReference type="InterPro" id="IPR051604">
    <property type="entry name" value="Ergot_Alk_Oxidoreductase"/>
</dbReference>
<dbReference type="GeneID" id="38110694"/>
<dbReference type="InterPro" id="IPR008030">
    <property type="entry name" value="NmrA-like"/>
</dbReference>
<sequence length="311" mass="33734">MASRIPGKILIIGATGAVASQLTKTLLSLPNPPPLRLSTRRKTDAVFPACVQDIFNVEVVQADLTDPSTYPALFNPGADGVNITKLFLYAPPTPPPSVKELIAYAKNAGVQYITFLSSYGVRFVPDGYIAHHHGIHEDAIKNAGIKHTFLRPGTFASNAVNFFIPMVKAQPGYGEYAANGQGKLVLPLPFPGMLCAPVAEKDIADVAAVALSTDRLVDQVVELCGTRVLSIEQQVEVINRVRREEGKVEIEVLGVGEDEWVAKVAGVLPEPVAREFMNWWRKCDGVVEMDPSIPSRSRLVRQHAGASVLLY</sequence>
<dbReference type="RefSeq" id="XP_026608185.1">
    <property type="nucleotide sequence ID" value="XM_026742340.1"/>
</dbReference>
<evidence type="ECO:0000313" key="3">
    <source>
        <dbReference type="Proteomes" id="UP000256690"/>
    </source>
</evidence>
<dbReference type="PANTHER" id="PTHR43162:SF1">
    <property type="entry name" value="PRESTALK A DIFFERENTIATION PROTEIN A"/>
    <property type="match status" value="1"/>
</dbReference>
<name>A0A3D8T373_9EURO</name>
<feature type="domain" description="NmrA-like" evidence="1">
    <location>
        <begin position="8"/>
        <end position="241"/>
    </location>
</feature>
<keyword evidence="3" id="KW-1185">Reference proteome</keyword>
<comment type="caution">
    <text evidence="2">The sequence shown here is derived from an EMBL/GenBank/DDBJ whole genome shotgun (WGS) entry which is preliminary data.</text>
</comment>
<proteinExistence type="predicted"/>
<dbReference type="Proteomes" id="UP000256690">
    <property type="component" value="Unassembled WGS sequence"/>
</dbReference>
<dbReference type="EMBL" id="PVWQ01000001">
    <property type="protein sequence ID" value="RDW93002.1"/>
    <property type="molecule type" value="Genomic_DNA"/>
</dbReference>
<reference evidence="2 3" key="1">
    <citation type="journal article" date="2018" name="IMA Fungus">
        <title>IMA Genome-F 9: Draft genome sequence of Annulohypoxylon stygium, Aspergillus mulundensis, Berkeleyomyces basicola (syn. Thielaviopsis basicola), Ceratocystis smalleyi, two Cercospora beticola strains, Coleophoma cylindrospora, Fusarium fracticaudum, Phialophora cf. hyalina, and Morchella septimelata.</title>
        <authorList>
            <person name="Wingfield B.D."/>
            <person name="Bills G.F."/>
            <person name="Dong Y."/>
            <person name="Huang W."/>
            <person name="Nel W.J."/>
            <person name="Swalarsk-Parry B.S."/>
            <person name="Vaghefi N."/>
            <person name="Wilken P.M."/>
            <person name="An Z."/>
            <person name="de Beer Z.W."/>
            <person name="De Vos L."/>
            <person name="Chen L."/>
            <person name="Duong T.A."/>
            <person name="Gao Y."/>
            <person name="Hammerbacher A."/>
            <person name="Kikkert J.R."/>
            <person name="Li Y."/>
            <person name="Li H."/>
            <person name="Li K."/>
            <person name="Li Q."/>
            <person name="Liu X."/>
            <person name="Ma X."/>
            <person name="Naidoo K."/>
            <person name="Pethybridge S.J."/>
            <person name="Sun J."/>
            <person name="Steenkamp E.T."/>
            <person name="van der Nest M.A."/>
            <person name="van Wyk S."/>
            <person name="Wingfield M.J."/>
            <person name="Xiong C."/>
            <person name="Yue Q."/>
            <person name="Zhang X."/>
        </authorList>
    </citation>
    <scope>NUCLEOTIDE SEQUENCE [LARGE SCALE GENOMIC DNA]</scope>
    <source>
        <strain evidence="2 3">DSM 5745</strain>
    </source>
</reference>
<organism evidence="2 3">
    <name type="scientific">Aspergillus mulundensis</name>
    <dbReference type="NCBI Taxonomy" id="1810919"/>
    <lineage>
        <taxon>Eukaryota</taxon>
        <taxon>Fungi</taxon>
        <taxon>Dikarya</taxon>
        <taxon>Ascomycota</taxon>
        <taxon>Pezizomycotina</taxon>
        <taxon>Eurotiomycetes</taxon>
        <taxon>Eurotiomycetidae</taxon>
        <taxon>Eurotiales</taxon>
        <taxon>Aspergillaceae</taxon>
        <taxon>Aspergillus</taxon>
        <taxon>Aspergillus subgen. Nidulantes</taxon>
    </lineage>
</organism>
<dbReference type="InterPro" id="IPR036291">
    <property type="entry name" value="NAD(P)-bd_dom_sf"/>
</dbReference>
<dbReference type="OrthoDB" id="419598at2759"/>
<dbReference type="SUPFAM" id="SSF51735">
    <property type="entry name" value="NAD(P)-binding Rossmann-fold domains"/>
    <property type="match status" value="1"/>
</dbReference>
<accession>A0A3D8T373</accession>
<evidence type="ECO:0000259" key="1">
    <source>
        <dbReference type="Pfam" id="PF05368"/>
    </source>
</evidence>
<protein>
    <recommendedName>
        <fullName evidence="1">NmrA-like domain-containing protein</fullName>
    </recommendedName>
</protein>
<dbReference type="STRING" id="1810919.A0A3D8T373"/>
<evidence type="ECO:0000313" key="2">
    <source>
        <dbReference type="EMBL" id="RDW93002.1"/>
    </source>
</evidence>